<gene>
    <name evidence="2" type="ORF">RMSM_04266</name>
</gene>
<dbReference type="EMBL" id="ANOG01000612">
    <property type="protein sequence ID" value="EMI18811.1"/>
    <property type="molecule type" value="Genomic_DNA"/>
</dbReference>
<feature type="domain" description="Resolvase/invertase-type recombinase catalytic" evidence="1">
    <location>
        <begin position="13"/>
        <end position="152"/>
    </location>
</feature>
<proteinExistence type="predicted"/>
<dbReference type="RefSeq" id="WP_008700008.1">
    <property type="nucleotide sequence ID" value="NZ_ANOG01000612.1"/>
</dbReference>
<dbReference type="AlphaFoldDB" id="M5RI12"/>
<sequence>MLRRQFDLTKLLTVVLYLRMSDDKQNPLSPEQQEKMIRSRIKRSGLNVRIVKVYRDDGLTGRMTRNRKGFLQMLNDIRTGQIRIDAILVDTKERFGRMNELDEVQARLEHENKVLILTADKNFSDPTSSTGRVMTMFENYRATVDSEIKAHR</sequence>
<evidence type="ECO:0000259" key="1">
    <source>
        <dbReference type="PROSITE" id="PS51736"/>
    </source>
</evidence>
<dbReference type="InterPro" id="IPR050639">
    <property type="entry name" value="SSR_resolvase"/>
</dbReference>
<dbReference type="SMART" id="SM00857">
    <property type="entry name" value="Resolvase"/>
    <property type="match status" value="1"/>
</dbReference>
<protein>
    <submittedName>
        <fullName evidence="2">Protein containing Resolvase</fullName>
    </submittedName>
</protein>
<dbReference type="GO" id="GO:0000150">
    <property type="term" value="F:DNA strand exchange activity"/>
    <property type="evidence" value="ECO:0007669"/>
    <property type="project" value="InterPro"/>
</dbReference>
<dbReference type="Proteomes" id="UP000011991">
    <property type="component" value="Unassembled WGS sequence"/>
</dbReference>
<dbReference type="OrthoDB" id="9804620at2"/>
<dbReference type="GO" id="GO:0003677">
    <property type="term" value="F:DNA binding"/>
    <property type="evidence" value="ECO:0007669"/>
    <property type="project" value="InterPro"/>
</dbReference>
<dbReference type="Gene3D" id="3.40.50.1390">
    <property type="entry name" value="Resolvase, N-terminal catalytic domain"/>
    <property type="match status" value="1"/>
</dbReference>
<comment type="caution">
    <text evidence="2">The sequence shown here is derived from an EMBL/GenBank/DDBJ whole genome shotgun (WGS) entry which is preliminary data.</text>
</comment>
<keyword evidence="3" id="KW-1185">Reference proteome</keyword>
<dbReference type="InterPro" id="IPR036162">
    <property type="entry name" value="Resolvase-like_N_sf"/>
</dbReference>
<accession>M5RI12</accession>
<dbReference type="InterPro" id="IPR006119">
    <property type="entry name" value="Resolv_N"/>
</dbReference>
<name>M5RI12_9BACT</name>
<dbReference type="PANTHER" id="PTHR30461">
    <property type="entry name" value="DNA-INVERTASE FROM LAMBDOID PROPHAGE"/>
    <property type="match status" value="1"/>
</dbReference>
<dbReference type="SUPFAM" id="SSF53041">
    <property type="entry name" value="Resolvase-like"/>
    <property type="match status" value="1"/>
</dbReference>
<dbReference type="CDD" id="cd00338">
    <property type="entry name" value="Ser_Recombinase"/>
    <property type="match status" value="1"/>
</dbReference>
<evidence type="ECO:0000313" key="2">
    <source>
        <dbReference type="EMBL" id="EMI18811.1"/>
    </source>
</evidence>
<dbReference type="Pfam" id="PF00239">
    <property type="entry name" value="Resolvase"/>
    <property type="match status" value="1"/>
</dbReference>
<reference evidence="2 3" key="1">
    <citation type="journal article" date="2013" name="Mar. Genomics">
        <title>Expression of sulfatases in Rhodopirellula baltica and the diversity of sulfatases in the genus Rhodopirellula.</title>
        <authorList>
            <person name="Wegner C.E."/>
            <person name="Richter-Heitmann T."/>
            <person name="Klindworth A."/>
            <person name="Klockow C."/>
            <person name="Richter M."/>
            <person name="Achstetter T."/>
            <person name="Glockner F.O."/>
            <person name="Harder J."/>
        </authorList>
    </citation>
    <scope>NUCLEOTIDE SEQUENCE [LARGE SCALE GENOMIC DNA]</scope>
    <source>
        <strain evidence="2 3">SM1</strain>
    </source>
</reference>
<dbReference type="PANTHER" id="PTHR30461:SF23">
    <property type="entry name" value="DNA RECOMBINASE-RELATED"/>
    <property type="match status" value="1"/>
</dbReference>
<dbReference type="PROSITE" id="PS51736">
    <property type="entry name" value="RECOMBINASES_3"/>
    <property type="match status" value="1"/>
</dbReference>
<evidence type="ECO:0000313" key="3">
    <source>
        <dbReference type="Proteomes" id="UP000011991"/>
    </source>
</evidence>
<organism evidence="2 3">
    <name type="scientific">Rhodopirellula maiorica SM1</name>
    <dbReference type="NCBI Taxonomy" id="1265738"/>
    <lineage>
        <taxon>Bacteria</taxon>
        <taxon>Pseudomonadati</taxon>
        <taxon>Planctomycetota</taxon>
        <taxon>Planctomycetia</taxon>
        <taxon>Pirellulales</taxon>
        <taxon>Pirellulaceae</taxon>
        <taxon>Novipirellula</taxon>
    </lineage>
</organism>
<feature type="non-terminal residue" evidence="2">
    <location>
        <position position="152"/>
    </location>
</feature>